<gene>
    <name evidence="4" type="ORF">ACIGXA_38615</name>
</gene>
<dbReference type="InterPro" id="IPR006162">
    <property type="entry name" value="Ppantetheine_attach_site"/>
</dbReference>
<reference evidence="4 5" key="1">
    <citation type="submission" date="2024-10" db="EMBL/GenBank/DDBJ databases">
        <title>The Natural Products Discovery Center: Release of the First 8490 Sequenced Strains for Exploring Actinobacteria Biosynthetic Diversity.</title>
        <authorList>
            <person name="Kalkreuter E."/>
            <person name="Kautsar S.A."/>
            <person name="Yang D."/>
            <person name="Bader C.D."/>
            <person name="Teijaro C.N."/>
            <person name="Fluegel L."/>
            <person name="Davis C.M."/>
            <person name="Simpson J.R."/>
            <person name="Lauterbach L."/>
            <person name="Steele A.D."/>
            <person name="Gui C."/>
            <person name="Meng S."/>
            <person name="Li G."/>
            <person name="Viehrig K."/>
            <person name="Ye F."/>
            <person name="Su P."/>
            <person name="Kiefer A.F."/>
            <person name="Nichols A."/>
            <person name="Cepeda A.J."/>
            <person name="Yan W."/>
            <person name="Fan B."/>
            <person name="Jiang Y."/>
            <person name="Adhikari A."/>
            <person name="Zheng C.-J."/>
            <person name="Schuster L."/>
            <person name="Cowan T.M."/>
            <person name="Smanski M.J."/>
            <person name="Chevrette M.G."/>
            <person name="De Carvalho L.P.S."/>
            <person name="Shen B."/>
        </authorList>
    </citation>
    <scope>NUCLEOTIDE SEQUENCE [LARGE SCALE GENOMIC DNA]</scope>
    <source>
        <strain evidence="4 5">NPDC053399</strain>
    </source>
</reference>
<dbReference type="InterPro" id="IPR009081">
    <property type="entry name" value="PP-bd_ACP"/>
</dbReference>
<dbReference type="InterPro" id="IPR036736">
    <property type="entry name" value="ACP-like_sf"/>
</dbReference>
<proteinExistence type="predicted"/>
<sequence>MNGPVTFDELASLMKGRAGLSVDPGEMEKRPEATFEEFNLDSLGLLGIVSELENRYGRQIGDEADSCKTPHSFLQSVNAQLTLGA</sequence>
<evidence type="ECO:0000256" key="1">
    <source>
        <dbReference type="ARBA" id="ARBA00022450"/>
    </source>
</evidence>
<evidence type="ECO:0000313" key="5">
    <source>
        <dbReference type="Proteomes" id="UP001614394"/>
    </source>
</evidence>
<name>A0ABW8CJ11_9ACTN</name>
<accession>A0ABW8CJ11</accession>
<dbReference type="SUPFAM" id="SSF47336">
    <property type="entry name" value="ACP-like"/>
    <property type="match status" value="1"/>
</dbReference>
<dbReference type="EMBL" id="JBITYG010000018">
    <property type="protein sequence ID" value="MFI9106435.1"/>
    <property type="molecule type" value="Genomic_DNA"/>
</dbReference>
<evidence type="ECO:0000313" key="4">
    <source>
        <dbReference type="EMBL" id="MFI9106435.1"/>
    </source>
</evidence>
<organism evidence="4 5">
    <name type="scientific">Streptomyces fildesensis</name>
    <dbReference type="NCBI Taxonomy" id="375757"/>
    <lineage>
        <taxon>Bacteria</taxon>
        <taxon>Bacillati</taxon>
        <taxon>Actinomycetota</taxon>
        <taxon>Actinomycetes</taxon>
        <taxon>Kitasatosporales</taxon>
        <taxon>Streptomycetaceae</taxon>
        <taxon>Streptomyces</taxon>
    </lineage>
</organism>
<keyword evidence="5" id="KW-1185">Reference proteome</keyword>
<evidence type="ECO:0000259" key="3">
    <source>
        <dbReference type="PROSITE" id="PS50075"/>
    </source>
</evidence>
<dbReference type="PROSITE" id="PS50075">
    <property type="entry name" value="CARRIER"/>
    <property type="match status" value="1"/>
</dbReference>
<dbReference type="Gene3D" id="1.10.1200.10">
    <property type="entry name" value="ACP-like"/>
    <property type="match status" value="1"/>
</dbReference>
<dbReference type="RefSeq" id="WP_138356901.1">
    <property type="nucleotide sequence ID" value="NZ_JAAIKO010000022.1"/>
</dbReference>
<dbReference type="Pfam" id="PF00550">
    <property type="entry name" value="PP-binding"/>
    <property type="match status" value="1"/>
</dbReference>
<feature type="domain" description="Carrier" evidence="3">
    <location>
        <begin position="4"/>
        <end position="85"/>
    </location>
</feature>
<keyword evidence="1" id="KW-0596">Phosphopantetheine</keyword>
<keyword evidence="2" id="KW-0597">Phosphoprotein</keyword>
<dbReference type="PROSITE" id="PS00012">
    <property type="entry name" value="PHOSPHOPANTETHEINE"/>
    <property type="match status" value="1"/>
</dbReference>
<dbReference type="Proteomes" id="UP001614394">
    <property type="component" value="Unassembled WGS sequence"/>
</dbReference>
<evidence type="ECO:0000256" key="2">
    <source>
        <dbReference type="ARBA" id="ARBA00022553"/>
    </source>
</evidence>
<comment type="caution">
    <text evidence="4">The sequence shown here is derived from an EMBL/GenBank/DDBJ whole genome shotgun (WGS) entry which is preliminary data.</text>
</comment>
<protein>
    <submittedName>
        <fullName evidence="4">Phosphopantetheine-binding protein</fullName>
    </submittedName>
</protein>